<comment type="caution">
    <text evidence="1">The sequence shown here is derived from an EMBL/GenBank/DDBJ whole genome shotgun (WGS) entry which is preliminary data.</text>
</comment>
<accession>A0AAW2Z7E6</accession>
<sequence>MAGGIVLFTRKPKIKPDYNCRDDIVAFKKIIKELDNDRIKLRELSCDQCGRRNSILINEITSELAGSTKMEECIKHRERVQAELTEELKPYVVMRDRTFERIHNKRELSKRVRFSRQNETFESSFP</sequence>
<dbReference type="Proteomes" id="UP001431209">
    <property type="component" value="Unassembled WGS sequence"/>
</dbReference>
<reference evidence="1 2" key="1">
    <citation type="submission" date="2024-03" db="EMBL/GenBank/DDBJ databases">
        <title>The Acrasis kona genome and developmental transcriptomes reveal deep origins of eukaryotic multicellular pathways.</title>
        <authorList>
            <person name="Sheikh S."/>
            <person name="Fu C.-J."/>
            <person name="Brown M.W."/>
            <person name="Baldauf S.L."/>
        </authorList>
    </citation>
    <scope>NUCLEOTIDE SEQUENCE [LARGE SCALE GENOMIC DNA]</scope>
    <source>
        <strain evidence="1 2">ATCC MYA-3509</strain>
    </source>
</reference>
<dbReference type="AlphaFoldDB" id="A0AAW2Z7E6"/>
<organism evidence="1 2">
    <name type="scientific">Acrasis kona</name>
    <dbReference type="NCBI Taxonomy" id="1008807"/>
    <lineage>
        <taxon>Eukaryota</taxon>
        <taxon>Discoba</taxon>
        <taxon>Heterolobosea</taxon>
        <taxon>Tetramitia</taxon>
        <taxon>Eutetramitia</taxon>
        <taxon>Acrasidae</taxon>
        <taxon>Acrasis</taxon>
    </lineage>
</organism>
<name>A0AAW2Z7E6_9EUKA</name>
<keyword evidence="2" id="KW-1185">Reference proteome</keyword>
<gene>
    <name evidence="1" type="ORF">AKO1_003289</name>
</gene>
<proteinExistence type="predicted"/>
<evidence type="ECO:0000313" key="1">
    <source>
        <dbReference type="EMBL" id="KAL0485733.1"/>
    </source>
</evidence>
<evidence type="ECO:0000313" key="2">
    <source>
        <dbReference type="Proteomes" id="UP001431209"/>
    </source>
</evidence>
<protein>
    <submittedName>
        <fullName evidence="1">RpsE</fullName>
    </submittedName>
</protein>
<dbReference type="EMBL" id="JAOPGA020001160">
    <property type="protein sequence ID" value="KAL0485733.1"/>
    <property type="molecule type" value="Genomic_DNA"/>
</dbReference>